<protein>
    <submittedName>
        <fullName evidence="4">E3 SUMO-protein ligase RanBP2</fullName>
    </submittedName>
</protein>
<proteinExistence type="inferred from homology"/>
<name>A0A194QC44_PAPXU</name>
<organism evidence="4 5">
    <name type="scientific">Papilio xuthus</name>
    <name type="common">Asian swallowtail butterfly</name>
    <dbReference type="NCBI Taxonomy" id="66420"/>
    <lineage>
        <taxon>Eukaryota</taxon>
        <taxon>Metazoa</taxon>
        <taxon>Ecdysozoa</taxon>
        <taxon>Arthropoda</taxon>
        <taxon>Hexapoda</taxon>
        <taxon>Insecta</taxon>
        <taxon>Pterygota</taxon>
        <taxon>Neoptera</taxon>
        <taxon>Endopterygota</taxon>
        <taxon>Lepidoptera</taxon>
        <taxon>Glossata</taxon>
        <taxon>Ditrysia</taxon>
        <taxon>Papilionoidea</taxon>
        <taxon>Papilionidae</taxon>
        <taxon>Papilioninae</taxon>
        <taxon>Papilio</taxon>
    </lineage>
</organism>
<dbReference type="InterPro" id="IPR029488">
    <property type="entry name" value="Hmw/CFAP97"/>
</dbReference>
<dbReference type="Gene3D" id="2.40.100.10">
    <property type="entry name" value="Cyclophilin-like"/>
    <property type="match status" value="1"/>
</dbReference>
<reference evidence="4 5" key="1">
    <citation type="journal article" date="2015" name="Nat. Commun.">
        <title>Outbred genome sequencing and CRISPR/Cas9 gene editing in butterflies.</title>
        <authorList>
            <person name="Li X."/>
            <person name="Fan D."/>
            <person name="Zhang W."/>
            <person name="Liu G."/>
            <person name="Zhang L."/>
            <person name="Zhao L."/>
            <person name="Fang X."/>
            <person name="Chen L."/>
            <person name="Dong Y."/>
            <person name="Chen Y."/>
            <person name="Ding Y."/>
            <person name="Zhao R."/>
            <person name="Feng M."/>
            <person name="Zhu Y."/>
            <person name="Feng Y."/>
            <person name="Jiang X."/>
            <person name="Zhu D."/>
            <person name="Xiang H."/>
            <person name="Feng X."/>
            <person name="Li S."/>
            <person name="Wang J."/>
            <person name="Zhang G."/>
            <person name="Kronforst M.R."/>
            <person name="Wang W."/>
        </authorList>
    </citation>
    <scope>NUCLEOTIDE SEQUENCE [LARGE SCALE GENOMIC DNA]</scope>
    <source>
        <strain evidence="4">Ya'a_city_454_Px</strain>
        <tissue evidence="4">Whole body</tissue>
    </source>
</reference>
<dbReference type="PRINTS" id="PR00153">
    <property type="entry name" value="CSAPPISMRASE"/>
</dbReference>
<evidence type="ECO:0000256" key="2">
    <source>
        <dbReference type="SAM" id="MobiDB-lite"/>
    </source>
</evidence>
<dbReference type="InterPro" id="IPR002130">
    <property type="entry name" value="Cyclophilin-type_PPIase_dom"/>
</dbReference>
<dbReference type="STRING" id="66420.A0A194QC44"/>
<dbReference type="PANTHER" id="PTHR11071:SF561">
    <property type="entry name" value="PEPTIDYL-PROLYL CIS-TRANS ISOMERASE D-RELATED"/>
    <property type="match status" value="1"/>
</dbReference>
<evidence type="ECO:0000256" key="1">
    <source>
        <dbReference type="ARBA" id="ARBA00008315"/>
    </source>
</evidence>
<keyword evidence="5" id="KW-1185">Reference proteome</keyword>
<dbReference type="GO" id="GO:0003755">
    <property type="term" value="F:peptidyl-prolyl cis-trans isomerase activity"/>
    <property type="evidence" value="ECO:0007669"/>
    <property type="project" value="InterPro"/>
</dbReference>
<dbReference type="GO" id="GO:0016018">
    <property type="term" value="F:cyclosporin A binding"/>
    <property type="evidence" value="ECO:0007669"/>
    <property type="project" value="TreeGrafter"/>
</dbReference>
<dbReference type="PANTHER" id="PTHR11071">
    <property type="entry name" value="PEPTIDYL-PROLYL CIS-TRANS ISOMERASE"/>
    <property type="match status" value="1"/>
</dbReference>
<dbReference type="Pfam" id="PF13879">
    <property type="entry name" value="Hmw_CFAP97"/>
    <property type="match status" value="1"/>
</dbReference>
<feature type="compositionally biased region" description="Basic and acidic residues" evidence="2">
    <location>
        <begin position="1"/>
        <end position="13"/>
    </location>
</feature>
<keyword evidence="4" id="KW-0436">Ligase</keyword>
<comment type="similarity">
    <text evidence="1">Belongs to the CFAP97 family.</text>
</comment>
<dbReference type="PROSITE" id="PS50072">
    <property type="entry name" value="CSA_PPIASE_2"/>
    <property type="match status" value="1"/>
</dbReference>
<dbReference type="InterPro" id="IPR029000">
    <property type="entry name" value="Cyclophilin-like_dom_sf"/>
</dbReference>
<dbReference type="AlphaFoldDB" id="A0A194QC44"/>
<feature type="region of interest" description="Disordered" evidence="2">
    <location>
        <begin position="1"/>
        <end position="36"/>
    </location>
</feature>
<dbReference type="Proteomes" id="UP000053268">
    <property type="component" value="Unassembled WGS sequence"/>
</dbReference>
<dbReference type="EMBL" id="KQ459439">
    <property type="protein sequence ID" value="KPJ01006.1"/>
    <property type="molecule type" value="Genomic_DNA"/>
</dbReference>
<dbReference type="Pfam" id="PF00160">
    <property type="entry name" value="Pro_isomerase"/>
    <property type="match status" value="1"/>
</dbReference>
<accession>A0A194QC44</accession>
<evidence type="ECO:0000313" key="5">
    <source>
        <dbReference type="Proteomes" id="UP000053268"/>
    </source>
</evidence>
<evidence type="ECO:0000259" key="3">
    <source>
        <dbReference type="PROSITE" id="PS50072"/>
    </source>
</evidence>
<sequence>MHPVRERDCDELLQHPLLRTPPPEPERPKPPRVRKPRVFKLPPRFPLLSIEFYTKWCNHQKELQMAKHKVDDSSPELFPELYLKPRRLDYYARQLEQNMIVNKEIIKKINLIQRTGGFVDCWLKPPPSDNYNRLLCKQRQRVLDRIRKDNLYLYSRLLIARSEQLLTKELDLAWIDTKHKLILGASLPFILFKTEKIDRGIKDPAFDKPSYVNRTKVAMEIWVRGGSKMGKVFIELFTDLMPKTCQLFLNLVKGDSKGHAYTGCRFFTVVPDLYCRGGDVVKDNGFGFYHAEAKQSLETPENFLLKHTVPGVLSMVVTPDNEVSGQFNIIFKPLPQFDNKHVVFGRDKLNVPKHVLPQIVSGPTQTLERISALGLPLGTTSSDCIIRTCGWFRRNGQYKEGSPNTIKFPPRRKKA</sequence>
<dbReference type="GO" id="GO:0005737">
    <property type="term" value="C:cytoplasm"/>
    <property type="evidence" value="ECO:0007669"/>
    <property type="project" value="TreeGrafter"/>
</dbReference>
<gene>
    <name evidence="4" type="ORF">RR46_05271</name>
</gene>
<dbReference type="SUPFAM" id="SSF50891">
    <property type="entry name" value="Cyclophilin-like"/>
    <property type="match status" value="1"/>
</dbReference>
<feature type="domain" description="PPIase cyclophilin-type" evidence="3">
    <location>
        <begin position="225"/>
        <end position="391"/>
    </location>
</feature>
<dbReference type="GO" id="GO:0016874">
    <property type="term" value="F:ligase activity"/>
    <property type="evidence" value="ECO:0007669"/>
    <property type="project" value="UniProtKB-KW"/>
</dbReference>
<dbReference type="GO" id="GO:0006457">
    <property type="term" value="P:protein folding"/>
    <property type="evidence" value="ECO:0007669"/>
    <property type="project" value="TreeGrafter"/>
</dbReference>
<evidence type="ECO:0000313" key="4">
    <source>
        <dbReference type="EMBL" id="KPJ01006.1"/>
    </source>
</evidence>